<evidence type="ECO:0000313" key="2">
    <source>
        <dbReference type="EMBL" id="AIU39316.1"/>
    </source>
</evidence>
<gene>
    <name evidence="2" type="primary">TE6</name>
</gene>
<sequence>MQTSSHRYIISMVAVFNQSVSKESSMEQTVSHKQLFQSVTLRPRLGQLETTWEETSYSEELSDPEQSPSVITNVPGFSQGLCLRIFRYVLAILWILTGIFLWTLWF</sequence>
<dbReference type="KEGG" id="vg:26122580"/>
<keyword evidence="1" id="KW-0812">Transmembrane</keyword>
<evidence type="ECO:0000256" key="1">
    <source>
        <dbReference type="SAM" id="Phobius"/>
    </source>
</evidence>
<reference evidence="2 3" key="1">
    <citation type="journal article" date="2015" name="J. Virol.">
        <title>The Genome of a Tortoise Herpesvirus (Testudinid Herpesvirus 3) Has a Novel Structure and Contains a Large Region That Is Not Required for Replication In Vitro or Virulence In Vivo.</title>
        <authorList>
            <person name="Gandar F."/>
            <person name="Wilkie G.S."/>
            <person name="Gatherer D."/>
            <person name="Kerr K."/>
            <person name="Marlier D."/>
            <person name="Diez M."/>
            <person name="Marschang R.E."/>
            <person name="Mast J."/>
            <person name="Dewals B.G."/>
            <person name="Davison A.J."/>
            <person name="Vanderplasschen A.F."/>
        </authorList>
    </citation>
    <scope>NUCLEOTIDE SEQUENCE [LARGE SCALE GENOMIC DNA]</scope>
    <source>
        <strain evidence="2 3">1976</strain>
    </source>
</reference>
<keyword evidence="1" id="KW-1133">Transmembrane helix</keyword>
<organism evidence="2 3">
    <name type="scientific">Testudinid alphaherpesvirus 3</name>
    <dbReference type="NCBI Taxonomy" id="2560801"/>
    <lineage>
        <taxon>Viruses</taxon>
        <taxon>Duplodnaviria</taxon>
        <taxon>Heunggongvirae</taxon>
        <taxon>Peploviricota</taxon>
        <taxon>Herviviricetes</taxon>
        <taxon>Herpesvirales</taxon>
        <taxon>Orthoherpesviridae</taxon>
        <taxon>Alphaherpesvirinae</taxon>
        <taxon>Scutavirus</taxon>
        <taxon>Scutavirus testudinidalpha3</taxon>
    </lineage>
</organism>
<dbReference type="EMBL" id="KM924292">
    <property type="protein sequence ID" value="AIU39316.1"/>
    <property type="molecule type" value="Genomic_DNA"/>
</dbReference>
<accession>A0A0M3LF91</accession>
<evidence type="ECO:0000313" key="3">
    <source>
        <dbReference type="Proteomes" id="UP000208106"/>
    </source>
</evidence>
<keyword evidence="1" id="KW-0472">Membrane</keyword>
<protein>
    <submittedName>
        <fullName evidence="2">Protein TE6</fullName>
    </submittedName>
</protein>
<name>A0A0M3LF91_9ALPH</name>
<dbReference type="Proteomes" id="UP000208106">
    <property type="component" value="Segment"/>
</dbReference>
<keyword evidence="3" id="KW-1185">Reference proteome</keyword>
<proteinExistence type="predicted"/>
<feature type="transmembrane region" description="Helical" evidence="1">
    <location>
        <begin position="85"/>
        <end position="105"/>
    </location>
</feature>
<dbReference type="RefSeq" id="YP_009176861.1">
    <property type="nucleotide sequence ID" value="NC_027916.2"/>
</dbReference>
<dbReference type="GeneID" id="26122580"/>